<proteinExistence type="inferred from homology"/>
<dbReference type="NCBIfam" id="NF001030">
    <property type="entry name" value="PRK00110.1"/>
    <property type="match status" value="1"/>
</dbReference>
<evidence type="ECO:0000256" key="2">
    <source>
        <dbReference type="ARBA" id="ARBA00022490"/>
    </source>
</evidence>
<evidence type="ECO:0000259" key="7">
    <source>
        <dbReference type="Pfam" id="PF01709"/>
    </source>
</evidence>
<keyword evidence="2 6" id="KW-0963">Cytoplasm</keyword>
<evidence type="ECO:0000256" key="1">
    <source>
        <dbReference type="ARBA" id="ARBA00008724"/>
    </source>
</evidence>
<dbReference type="Gene3D" id="3.30.70.980">
    <property type="match status" value="2"/>
</dbReference>
<keyword evidence="10" id="KW-1185">Reference proteome</keyword>
<keyword evidence="5 6" id="KW-0804">Transcription</keyword>
<keyword evidence="4 6" id="KW-0238">DNA-binding</keyword>
<dbReference type="Proteomes" id="UP000298602">
    <property type="component" value="Chromosome"/>
</dbReference>
<reference evidence="9 10" key="2">
    <citation type="submission" date="2019-05" db="EMBL/GenBank/DDBJ databases">
        <authorList>
            <person name="Suflita J.M."/>
            <person name="Marks C.R."/>
        </authorList>
    </citation>
    <scope>NUCLEOTIDE SEQUENCE [LARGE SCALE GENOMIC DNA]</scope>
    <source>
        <strain evidence="9 10">ALDC</strain>
    </source>
</reference>
<evidence type="ECO:0000256" key="6">
    <source>
        <dbReference type="HAMAP-Rule" id="MF_00693"/>
    </source>
</evidence>
<dbReference type="EMBL" id="CP040098">
    <property type="protein sequence ID" value="QCQ21172.1"/>
    <property type="molecule type" value="Genomic_DNA"/>
</dbReference>
<dbReference type="NCBIfam" id="TIGR01033">
    <property type="entry name" value="YebC/PmpR family DNA-binding transcriptional regulator"/>
    <property type="match status" value="1"/>
</dbReference>
<dbReference type="GO" id="GO:0005829">
    <property type="term" value="C:cytosol"/>
    <property type="evidence" value="ECO:0007669"/>
    <property type="project" value="TreeGrafter"/>
</dbReference>
<comment type="subcellular location">
    <subcellularLocation>
        <location evidence="6">Cytoplasm</location>
    </subcellularLocation>
</comment>
<dbReference type="InterPro" id="IPR049083">
    <property type="entry name" value="TACO1_YebC_N"/>
</dbReference>
<evidence type="ECO:0000256" key="4">
    <source>
        <dbReference type="ARBA" id="ARBA00023125"/>
    </source>
</evidence>
<dbReference type="InterPro" id="IPR002876">
    <property type="entry name" value="Transcrip_reg_TACO1-like"/>
</dbReference>
<dbReference type="Gene3D" id="1.10.10.200">
    <property type="match status" value="1"/>
</dbReference>
<dbReference type="PANTHER" id="PTHR12532:SF6">
    <property type="entry name" value="TRANSCRIPTIONAL REGULATORY PROTEIN YEBC-RELATED"/>
    <property type="match status" value="1"/>
</dbReference>
<reference evidence="9 10" key="1">
    <citation type="submission" date="2019-05" db="EMBL/GenBank/DDBJ databases">
        <title>The Complete Genome Sequence of the n-alkane-degrading Desulfoglaeba alkanexedens ALDC reveals multiple alkylsuccinate synthase gene clusters.</title>
        <authorList>
            <person name="Callaghan A.V."/>
            <person name="Davidova I.A."/>
            <person name="Duncan K.E."/>
            <person name="Morris B."/>
            <person name="McInerney M.J."/>
        </authorList>
    </citation>
    <scope>NUCLEOTIDE SEQUENCE [LARGE SCALE GENOMIC DNA]</scope>
    <source>
        <strain evidence="9 10">ALDC</strain>
    </source>
</reference>
<dbReference type="KEGG" id="dax:FDQ92_02555"/>
<dbReference type="SUPFAM" id="SSF75625">
    <property type="entry name" value="YebC-like"/>
    <property type="match status" value="1"/>
</dbReference>
<dbReference type="InterPro" id="IPR029072">
    <property type="entry name" value="YebC-like"/>
</dbReference>
<dbReference type="Pfam" id="PF20772">
    <property type="entry name" value="TACO1_YebC_N"/>
    <property type="match status" value="1"/>
</dbReference>
<dbReference type="GO" id="GO:0006355">
    <property type="term" value="P:regulation of DNA-templated transcription"/>
    <property type="evidence" value="ECO:0007669"/>
    <property type="project" value="UniProtKB-UniRule"/>
</dbReference>
<dbReference type="OrthoDB" id="9781053at2"/>
<protein>
    <recommendedName>
        <fullName evidence="6">Probable transcriptional regulatory protein FDQ92_02555</fullName>
    </recommendedName>
</protein>
<evidence type="ECO:0000313" key="9">
    <source>
        <dbReference type="EMBL" id="QCQ21172.1"/>
    </source>
</evidence>
<feature type="domain" description="TACO1/YebC-like second and third" evidence="7">
    <location>
        <begin position="82"/>
        <end position="238"/>
    </location>
</feature>
<dbReference type="RefSeq" id="WP_137423141.1">
    <property type="nucleotide sequence ID" value="NZ_CP040098.1"/>
</dbReference>
<dbReference type="InterPro" id="IPR017856">
    <property type="entry name" value="Integrase-like_N"/>
</dbReference>
<dbReference type="NCBIfam" id="NF009044">
    <property type="entry name" value="PRK12378.1"/>
    <property type="match status" value="1"/>
</dbReference>
<organism evidence="9 10">
    <name type="scientific">Desulfoglaeba alkanexedens ALDC</name>
    <dbReference type="NCBI Taxonomy" id="980445"/>
    <lineage>
        <taxon>Bacteria</taxon>
        <taxon>Pseudomonadati</taxon>
        <taxon>Thermodesulfobacteriota</taxon>
        <taxon>Syntrophobacteria</taxon>
        <taxon>Syntrophobacterales</taxon>
        <taxon>Syntrophobacteraceae</taxon>
        <taxon>Desulfoglaeba</taxon>
    </lineage>
</organism>
<evidence type="ECO:0000259" key="8">
    <source>
        <dbReference type="Pfam" id="PF20772"/>
    </source>
</evidence>
<comment type="similarity">
    <text evidence="1 6">Belongs to the TACO1 family.</text>
</comment>
<dbReference type="GO" id="GO:0003677">
    <property type="term" value="F:DNA binding"/>
    <property type="evidence" value="ECO:0007669"/>
    <property type="project" value="UniProtKB-UniRule"/>
</dbReference>
<feature type="domain" description="TACO1/YebC-like N-terminal" evidence="8">
    <location>
        <begin position="5"/>
        <end position="76"/>
    </location>
</feature>
<sequence>MSGHSKWSTIRHKKAAQDARRGKIFTKLIKEITVAARLGGGDADANPRLRAAVAAAKVENMPKENIERAIKKGTGELGGAAYEEANYEGYGPGGVAVLVQVMTDNRNRAASEIRYIFSKHGGSLGEAGCVAWMFDKHGVIVFDKNQVSEEALMEVALEAGAEDVREQEDQFEVITTPGDFEKVKAAFEERGMNYEMAEVTMVPQTTVRVEDEKTALQLLKLMDALEEQDDVQNAYANFDIPDEILSAVA</sequence>
<dbReference type="PANTHER" id="PTHR12532">
    <property type="entry name" value="TRANSLATIONAL ACTIVATOR OF CYTOCHROME C OXIDASE 1"/>
    <property type="match status" value="1"/>
</dbReference>
<evidence type="ECO:0000313" key="10">
    <source>
        <dbReference type="Proteomes" id="UP000298602"/>
    </source>
</evidence>
<keyword evidence="3 6" id="KW-0805">Transcription regulation</keyword>
<dbReference type="FunFam" id="1.10.10.200:FF:000002">
    <property type="entry name" value="Probable transcriptional regulatory protein CLM62_37755"/>
    <property type="match status" value="1"/>
</dbReference>
<dbReference type="FunFam" id="3.30.70.980:FF:000002">
    <property type="entry name" value="Probable transcriptional regulatory protein YebC"/>
    <property type="match status" value="1"/>
</dbReference>
<dbReference type="HAMAP" id="MF_00693">
    <property type="entry name" value="Transcrip_reg_TACO1"/>
    <property type="match status" value="1"/>
</dbReference>
<accession>A0A4P8L329</accession>
<dbReference type="InterPro" id="IPR048300">
    <property type="entry name" value="TACO1_YebC-like_2nd/3rd_dom"/>
</dbReference>
<dbReference type="InterPro" id="IPR026564">
    <property type="entry name" value="Transcrip_reg_TACO1-like_dom3"/>
</dbReference>
<evidence type="ECO:0000256" key="3">
    <source>
        <dbReference type="ARBA" id="ARBA00023015"/>
    </source>
</evidence>
<gene>
    <name evidence="9" type="ORF">FDQ92_02555</name>
</gene>
<evidence type="ECO:0000256" key="5">
    <source>
        <dbReference type="ARBA" id="ARBA00023163"/>
    </source>
</evidence>
<name>A0A4P8L329_9BACT</name>
<dbReference type="AlphaFoldDB" id="A0A4P8L329"/>
<dbReference type="Pfam" id="PF01709">
    <property type="entry name" value="Transcrip_reg"/>
    <property type="match status" value="1"/>
</dbReference>